<reference evidence="2 3" key="1">
    <citation type="submission" date="2024-01" db="EMBL/GenBank/DDBJ databases">
        <title>Genome assemblies of Stephania.</title>
        <authorList>
            <person name="Yang L."/>
        </authorList>
    </citation>
    <scope>NUCLEOTIDE SEQUENCE [LARGE SCALE GENOMIC DNA]</scope>
    <source>
        <strain evidence="2">YNDBR</strain>
        <tissue evidence="2">Leaf</tissue>
    </source>
</reference>
<dbReference type="AlphaFoldDB" id="A0AAP0ITS4"/>
<accession>A0AAP0ITS4</accession>
<dbReference type="EMBL" id="JBBNAF010000008">
    <property type="protein sequence ID" value="KAK9120828.1"/>
    <property type="molecule type" value="Genomic_DNA"/>
</dbReference>
<organism evidence="2 3">
    <name type="scientific">Stephania yunnanensis</name>
    <dbReference type="NCBI Taxonomy" id="152371"/>
    <lineage>
        <taxon>Eukaryota</taxon>
        <taxon>Viridiplantae</taxon>
        <taxon>Streptophyta</taxon>
        <taxon>Embryophyta</taxon>
        <taxon>Tracheophyta</taxon>
        <taxon>Spermatophyta</taxon>
        <taxon>Magnoliopsida</taxon>
        <taxon>Ranunculales</taxon>
        <taxon>Menispermaceae</taxon>
        <taxon>Menispermoideae</taxon>
        <taxon>Cissampelideae</taxon>
        <taxon>Stephania</taxon>
    </lineage>
</organism>
<feature type="region of interest" description="Disordered" evidence="1">
    <location>
        <begin position="1"/>
        <end position="29"/>
    </location>
</feature>
<proteinExistence type="predicted"/>
<gene>
    <name evidence="2" type="ORF">Syun_018445</name>
</gene>
<evidence type="ECO:0000256" key="1">
    <source>
        <dbReference type="SAM" id="MobiDB-lite"/>
    </source>
</evidence>
<feature type="compositionally biased region" description="Polar residues" evidence="1">
    <location>
        <begin position="1"/>
        <end position="15"/>
    </location>
</feature>
<sequence length="57" mass="6564">MYNQTTNPNKKQNSYNTCKTNPTNPTKTLSSIHDTINPITRFHVSIPSFDHIVSFRI</sequence>
<protein>
    <submittedName>
        <fullName evidence="2">Uncharacterized protein</fullName>
    </submittedName>
</protein>
<name>A0AAP0ITS4_9MAGN</name>
<comment type="caution">
    <text evidence="2">The sequence shown here is derived from an EMBL/GenBank/DDBJ whole genome shotgun (WGS) entry which is preliminary data.</text>
</comment>
<evidence type="ECO:0000313" key="3">
    <source>
        <dbReference type="Proteomes" id="UP001420932"/>
    </source>
</evidence>
<dbReference type="Proteomes" id="UP001420932">
    <property type="component" value="Unassembled WGS sequence"/>
</dbReference>
<evidence type="ECO:0000313" key="2">
    <source>
        <dbReference type="EMBL" id="KAK9120828.1"/>
    </source>
</evidence>
<keyword evidence="3" id="KW-1185">Reference proteome</keyword>
<feature type="compositionally biased region" description="Low complexity" evidence="1">
    <location>
        <begin position="16"/>
        <end position="28"/>
    </location>
</feature>